<gene>
    <name evidence="2" type="ORF">BDV95DRAFT_609103</name>
</gene>
<organism evidence="2 3">
    <name type="scientific">Massariosphaeria phaeospora</name>
    <dbReference type="NCBI Taxonomy" id="100035"/>
    <lineage>
        <taxon>Eukaryota</taxon>
        <taxon>Fungi</taxon>
        <taxon>Dikarya</taxon>
        <taxon>Ascomycota</taxon>
        <taxon>Pezizomycotina</taxon>
        <taxon>Dothideomycetes</taxon>
        <taxon>Pleosporomycetidae</taxon>
        <taxon>Pleosporales</taxon>
        <taxon>Pleosporales incertae sedis</taxon>
        <taxon>Massariosphaeria</taxon>
    </lineage>
</organism>
<dbReference type="AlphaFoldDB" id="A0A7C8MKY5"/>
<evidence type="ECO:0000256" key="1">
    <source>
        <dbReference type="SAM" id="MobiDB-lite"/>
    </source>
</evidence>
<feature type="region of interest" description="Disordered" evidence="1">
    <location>
        <begin position="1"/>
        <end position="59"/>
    </location>
</feature>
<proteinExistence type="predicted"/>
<sequence length="381" mass="42744">MPPARKKARMSRAKPPVKVEDKTEEDAAMTKRLFGREEPDADVEDGDLPSDDNAVAEYSPSGFRFGRPLSMNTKAIKAREKALKEKFEECQSRIKTELERDDGVIIDTRFLAETGAAVLDKNSDFTHLVKLRSDMPFRLIKQTMLEEGEYAGHVAIIIKQELPFRMLALPLHVRAKILRFALKHDEDRIHLTLKQSGSKTAYAPDYHGRNFLAVLGANKQMAAEAGAIVYGQFFHCPGTQVLSQFLIGIGLRNVKYLQQIHSDTYHKQTAQTSFHLLQEARALQRFSFAHVSSNESPPTAVKNIFNAAGTWLLSIDRNNPLKGLDVLTFEEAAFHTREKDPEGGVTVTQWGPAEQMDFLKALKAKLRAGAKKAWKETDALV</sequence>
<dbReference type="Proteomes" id="UP000481861">
    <property type="component" value="Unassembled WGS sequence"/>
</dbReference>
<feature type="compositionally biased region" description="Acidic residues" evidence="1">
    <location>
        <begin position="39"/>
        <end position="50"/>
    </location>
</feature>
<name>A0A7C8MKY5_9PLEO</name>
<comment type="caution">
    <text evidence="2">The sequence shown here is derived from an EMBL/GenBank/DDBJ whole genome shotgun (WGS) entry which is preliminary data.</text>
</comment>
<feature type="compositionally biased region" description="Basic residues" evidence="1">
    <location>
        <begin position="1"/>
        <end position="12"/>
    </location>
</feature>
<reference evidence="2 3" key="1">
    <citation type="submission" date="2020-01" db="EMBL/GenBank/DDBJ databases">
        <authorList>
            <consortium name="DOE Joint Genome Institute"/>
            <person name="Haridas S."/>
            <person name="Albert R."/>
            <person name="Binder M."/>
            <person name="Bloem J."/>
            <person name="Labutti K."/>
            <person name="Salamov A."/>
            <person name="Andreopoulos B."/>
            <person name="Baker S.E."/>
            <person name="Barry K."/>
            <person name="Bills G."/>
            <person name="Bluhm B.H."/>
            <person name="Cannon C."/>
            <person name="Castanera R."/>
            <person name="Culley D.E."/>
            <person name="Daum C."/>
            <person name="Ezra D."/>
            <person name="Gonzalez J.B."/>
            <person name="Henrissat B."/>
            <person name="Kuo A."/>
            <person name="Liang C."/>
            <person name="Lipzen A."/>
            <person name="Lutzoni F."/>
            <person name="Magnuson J."/>
            <person name="Mondo S."/>
            <person name="Nolan M."/>
            <person name="Ohm R."/>
            <person name="Pangilinan J."/>
            <person name="Park H.-J.H."/>
            <person name="Ramirez L."/>
            <person name="Alfaro M."/>
            <person name="Sun H."/>
            <person name="Tritt A."/>
            <person name="Yoshinaga Y."/>
            <person name="Zwiers L.-H.L."/>
            <person name="Turgeon B.G."/>
            <person name="Goodwin S.B."/>
            <person name="Spatafora J.W."/>
            <person name="Crous P.W."/>
            <person name="Grigoriev I.V."/>
        </authorList>
    </citation>
    <scope>NUCLEOTIDE SEQUENCE [LARGE SCALE GENOMIC DNA]</scope>
    <source>
        <strain evidence="2 3">CBS 611.86</strain>
    </source>
</reference>
<accession>A0A7C8MKY5</accession>
<dbReference type="EMBL" id="JAADJZ010000016">
    <property type="protein sequence ID" value="KAF2869565.1"/>
    <property type="molecule type" value="Genomic_DNA"/>
</dbReference>
<evidence type="ECO:0000313" key="3">
    <source>
        <dbReference type="Proteomes" id="UP000481861"/>
    </source>
</evidence>
<dbReference type="OrthoDB" id="62952at2759"/>
<evidence type="ECO:0000313" key="2">
    <source>
        <dbReference type="EMBL" id="KAF2869565.1"/>
    </source>
</evidence>
<keyword evidence="3" id="KW-1185">Reference proteome</keyword>
<protein>
    <submittedName>
        <fullName evidence="2">Uncharacterized protein</fullName>
    </submittedName>
</protein>